<gene>
    <name evidence="11" type="ORF">NCTC1659_02229</name>
</gene>
<reference evidence="11 12" key="1">
    <citation type="submission" date="2018-06" db="EMBL/GenBank/DDBJ databases">
        <authorList>
            <consortium name="Pathogen Informatics"/>
            <person name="Doyle S."/>
        </authorList>
    </citation>
    <scope>NUCLEOTIDE SEQUENCE [LARGE SCALE GENOMIC DNA]</scope>
    <source>
        <strain evidence="11 12">NCTC1659</strain>
    </source>
</reference>
<feature type="transmembrane region" description="Helical" evidence="9">
    <location>
        <begin position="54"/>
        <end position="75"/>
    </location>
</feature>
<evidence type="ECO:0000256" key="4">
    <source>
        <dbReference type="ARBA" id="ARBA00022519"/>
    </source>
</evidence>
<comment type="subcellular location">
    <subcellularLocation>
        <location evidence="1 9">Cell inner membrane</location>
        <topology evidence="1 9">Multi-pass membrane protein</topology>
    </subcellularLocation>
</comment>
<keyword evidence="5 9" id="KW-0812">Transmembrane</keyword>
<keyword evidence="4 9" id="KW-0997">Cell inner membrane</keyword>
<dbReference type="GO" id="GO:0005886">
    <property type="term" value="C:plasma membrane"/>
    <property type="evidence" value="ECO:0007669"/>
    <property type="project" value="UniProtKB-SubCell"/>
</dbReference>
<keyword evidence="2 9" id="KW-0813">Transport</keyword>
<evidence type="ECO:0000256" key="5">
    <source>
        <dbReference type="ARBA" id="ARBA00022692"/>
    </source>
</evidence>
<feature type="transmembrane region" description="Helical" evidence="9">
    <location>
        <begin position="104"/>
        <end position="127"/>
    </location>
</feature>
<dbReference type="PANTHER" id="PTHR35011:SF4">
    <property type="entry name" value="SLL1102 PROTEIN"/>
    <property type="match status" value="1"/>
</dbReference>
<proteinExistence type="inferred from homology"/>
<dbReference type="InterPro" id="IPR055348">
    <property type="entry name" value="DctQ"/>
</dbReference>
<evidence type="ECO:0000313" key="12">
    <source>
        <dbReference type="Proteomes" id="UP000254329"/>
    </source>
</evidence>
<evidence type="ECO:0000256" key="8">
    <source>
        <dbReference type="ARBA" id="ARBA00038436"/>
    </source>
</evidence>
<evidence type="ECO:0000313" key="11">
    <source>
        <dbReference type="EMBL" id="STO60925.1"/>
    </source>
</evidence>
<dbReference type="PANTHER" id="PTHR35011">
    <property type="entry name" value="2,3-DIKETO-L-GULONATE TRAP TRANSPORTER SMALL PERMEASE PROTEIN YIAM"/>
    <property type="match status" value="1"/>
</dbReference>
<evidence type="ECO:0000256" key="3">
    <source>
        <dbReference type="ARBA" id="ARBA00022475"/>
    </source>
</evidence>
<accession>A0A1V4AZT6</accession>
<comment type="similarity">
    <text evidence="8 9">Belongs to the TRAP transporter small permease family.</text>
</comment>
<keyword evidence="12" id="KW-1185">Reference proteome</keyword>
<dbReference type="RefSeq" id="WP_078218934.1">
    <property type="nucleotide sequence ID" value="NZ_MUXZ01000027.1"/>
</dbReference>
<dbReference type="Proteomes" id="UP000254329">
    <property type="component" value="Unassembled WGS sequence"/>
</dbReference>
<evidence type="ECO:0000256" key="2">
    <source>
        <dbReference type="ARBA" id="ARBA00022448"/>
    </source>
</evidence>
<evidence type="ECO:0000259" key="10">
    <source>
        <dbReference type="Pfam" id="PF04290"/>
    </source>
</evidence>
<dbReference type="Pfam" id="PF04290">
    <property type="entry name" value="DctQ"/>
    <property type="match status" value="1"/>
</dbReference>
<keyword evidence="6 9" id="KW-1133">Transmembrane helix</keyword>
<evidence type="ECO:0000256" key="7">
    <source>
        <dbReference type="ARBA" id="ARBA00023136"/>
    </source>
</evidence>
<keyword evidence="3" id="KW-1003">Cell membrane</keyword>
<comment type="subunit">
    <text evidence="9">The complex comprises the extracytoplasmic solute receptor protein and the two transmembrane proteins.</text>
</comment>
<organism evidence="11 12">
    <name type="scientific">Canicola haemoglobinophilus</name>
    <dbReference type="NCBI Taxonomy" id="733"/>
    <lineage>
        <taxon>Bacteria</taxon>
        <taxon>Pseudomonadati</taxon>
        <taxon>Pseudomonadota</taxon>
        <taxon>Gammaproteobacteria</taxon>
        <taxon>Pasteurellales</taxon>
        <taxon>Pasteurellaceae</taxon>
        <taxon>Canicola</taxon>
    </lineage>
</organism>
<feature type="transmembrane region" description="Helical" evidence="9">
    <location>
        <begin position="26"/>
        <end position="48"/>
    </location>
</feature>
<dbReference type="AlphaFoldDB" id="A0A1V4AZT6"/>
<evidence type="ECO:0000256" key="9">
    <source>
        <dbReference type="RuleBase" id="RU369079"/>
    </source>
</evidence>
<feature type="transmembrane region" description="Helical" evidence="9">
    <location>
        <begin position="147"/>
        <end position="169"/>
    </location>
</feature>
<protein>
    <recommendedName>
        <fullName evidence="9">TRAP transporter small permease protein</fullName>
    </recommendedName>
</protein>
<evidence type="ECO:0000256" key="1">
    <source>
        <dbReference type="ARBA" id="ARBA00004429"/>
    </source>
</evidence>
<comment type="function">
    <text evidence="9">Part of the tripartite ATP-independent periplasmic (TRAP) transport system.</text>
</comment>
<dbReference type="GO" id="GO:0022857">
    <property type="term" value="F:transmembrane transporter activity"/>
    <property type="evidence" value="ECO:0007669"/>
    <property type="project" value="UniProtKB-UniRule"/>
</dbReference>
<sequence>MENENEKLDTTHMTFIDKIIEYTGHYLSWGYLFIVLISFYEIIARYIFNSPTEWVHETSIALAGFLMVYAGLFAYGRDKHIRVPILLNKLSESGKNKLELLSKLLTLVFFILLAYSAYLVAETAVFSPSGEILLERSGSAWNPPIPGLLKAAVFIFSIIFIMQITCKLISGFVGNCKDK</sequence>
<evidence type="ECO:0000256" key="6">
    <source>
        <dbReference type="ARBA" id="ARBA00022989"/>
    </source>
</evidence>
<name>A0A1V4AZT6_9PAST</name>
<dbReference type="EMBL" id="UGHF01000001">
    <property type="protein sequence ID" value="STO60925.1"/>
    <property type="molecule type" value="Genomic_DNA"/>
</dbReference>
<dbReference type="STRING" id="733.B0186_08560"/>
<feature type="domain" description="Tripartite ATP-independent periplasmic transporters DctQ component" evidence="10">
    <location>
        <begin position="34"/>
        <end position="141"/>
    </location>
</feature>
<keyword evidence="7 9" id="KW-0472">Membrane</keyword>
<dbReference type="InterPro" id="IPR007387">
    <property type="entry name" value="TRAP_DctQ"/>
</dbReference>